<feature type="transmembrane region" description="Helical" evidence="1">
    <location>
        <begin position="108"/>
        <end position="128"/>
    </location>
</feature>
<evidence type="ECO:0000313" key="2">
    <source>
        <dbReference type="EMBL" id="PZQ20936.1"/>
    </source>
</evidence>
<dbReference type="AlphaFoldDB" id="A0A2W5KVB9"/>
<keyword evidence="1" id="KW-0472">Membrane</keyword>
<dbReference type="SUPFAM" id="SSF55961">
    <property type="entry name" value="Bet v1-like"/>
    <property type="match status" value="1"/>
</dbReference>
<dbReference type="Proteomes" id="UP000248597">
    <property type="component" value="Unassembled WGS sequence"/>
</dbReference>
<keyword evidence="1" id="KW-1133">Transmembrane helix</keyword>
<accession>A0A2W5KVB9</accession>
<protein>
    <recommendedName>
        <fullName evidence="4">SRPBCC family protein</fullName>
    </recommendedName>
</protein>
<organism evidence="2 3">
    <name type="scientific">Sphingopyxis macrogoltabida</name>
    <name type="common">Sphingomonas macrogoltabidus</name>
    <dbReference type="NCBI Taxonomy" id="33050"/>
    <lineage>
        <taxon>Bacteria</taxon>
        <taxon>Pseudomonadati</taxon>
        <taxon>Pseudomonadota</taxon>
        <taxon>Alphaproteobacteria</taxon>
        <taxon>Sphingomonadales</taxon>
        <taxon>Sphingomonadaceae</taxon>
        <taxon>Sphingopyxis</taxon>
    </lineage>
</organism>
<proteinExistence type="predicted"/>
<evidence type="ECO:0000256" key="1">
    <source>
        <dbReference type="SAM" id="Phobius"/>
    </source>
</evidence>
<feature type="transmembrane region" description="Helical" evidence="1">
    <location>
        <begin position="23"/>
        <end position="43"/>
    </location>
</feature>
<reference evidence="2 3" key="1">
    <citation type="submission" date="2017-08" db="EMBL/GenBank/DDBJ databases">
        <title>Infants hospitalized years apart are colonized by the same room-sourced microbial strains.</title>
        <authorList>
            <person name="Brooks B."/>
            <person name="Olm M.R."/>
            <person name="Firek B.A."/>
            <person name="Baker R."/>
            <person name="Thomas B.C."/>
            <person name="Morowitz M.J."/>
            <person name="Banfield J.F."/>
        </authorList>
    </citation>
    <scope>NUCLEOTIDE SEQUENCE [LARGE SCALE GENOMIC DNA]</scope>
    <source>
        <strain evidence="2">S2_005_003_R2_47</strain>
    </source>
</reference>
<evidence type="ECO:0000313" key="3">
    <source>
        <dbReference type="Proteomes" id="UP000248597"/>
    </source>
</evidence>
<gene>
    <name evidence="2" type="ORF">DI569_13775</name>
</gene>
<feature type="transmembrane region" description="Helical" evidence="1">
    <location>
        <begin position="82"/>
        <end position="102"/>
    </location>
</feature>
<name>A0A2W5KVB9_SPHMC</name>
<keyword evidence="1" id="KW-0812">Transmembrane</keyword>
<sequence>MNDDNAMNERPARPAMSATRHRWPLITALAGAAAVAIGVYLLIEAGTGGAVGYTLLVVLPAALSAFVAWAGSMGRNWRRSSFFLVPVWLNVGFAAIGALFLREGVLCIVMVMPLWMLFGLLGVWPVYLHRKKQARVDSSIFRADALLLLPFLALLIDQHVAAPQDSYVVTRAIVVDASTEESWQALLAIPGIAADEGRWTFTQNVLRLPRPVDATLTGRGVGAVRDARWQDGIAFQEIVTDWQPGQAIAWRFAFPDPSIHLRTDRHINPNSKQLRIERGGYRLIPLADGRTRIELWTRYTMATPVNAYAAMWGERLLGDIQANVLAITAARLKGGAHG</sequence>
<dbReference type="EMBL" id="QFPJ01000041">
    <property type="protein sequence ID" value="PZQ20936.1"/>
    <property type="molecule type" value="Genomic_DNA"/>
</dbReference>
<feature type="transmembrane region" description="Helical" evidence="1">
    <location>
        <begin position="49"/>
        <end position="70"/>
    </location>
</feature>
<comment type="caution">
    <text evidence="2">The sequence shown here is derived from an EMBL/GenBank/DDBJ whole genome shotgun (WGS) entry which is preliminary data.</text>
</comment>
<evidence type="ECO:0008006" key="4">
    <source>
        <dbReference type="Google" id="ProtNLM"/>
    </source>
</evidence>